<reference evidence="5 6" key="1">
    <citation type="submission" date="2020-04" db="EMBL/GenBank/DDBJ databases">
        <title>MicrobeNet Type strains.</title>
        <authorList>
            <person name="Nicholson A.C."/>
        </authorList>
    </citation>
    <scope>NUCLEOTIDE SEQUENCE [LARGE SCALE GENOMIC DNA]</scope>
    <source>
        <strain evidence="5 6">ATCC BAA-789</strain>
    </source>
</reference>
<evidence type="ECO:0000256" key="1">
    <source>
        <dbReference type="ARBA" id="ARBA00007257"/>
    </source>
</evidence>
<name>A0A9X5IQF5_9MICO</name>
<keyword evidence="2" id="KW-0964">Secreted</keyword>
<dbReference type="PANTHER" id="PTHR36108:SF13">
    <property type="entry name" value="COLOSSIN-B-RELATED"/>
    <property type="match status" value="1"/>
</dbReference>
<dbReference type="InterPro" id="IPR013784">
    <property type="entry name" value="Carb-bd-like_fold"/>
</dbReference>
<evidence type="ECO:0000256" key="4">
    <source>
        <dbReference type="SAM" id="SignalP"/>
    </source>
</evidence>
<evidence type="ECO:0008006" key="7">
    <source>
        <dbReference type="Google" id="ProtNLM"/>
    </source>
</evidence>
<dbReference type="EMBL" id="JAAXOW010000005">
    <property type="protein sequence ID" value="NKX94112.1"/>
    <property type="molecule type" value="Genomic_DNA"/>
</dbReference>
<feature type="chain" id="PRO_5040989383" description="Alpha-amylase" evidence="4">
    <location>
        <begin position="27"/>
        <end position="554"/>
    </location>
</feature>
<dbReference type="GO" id="GO:0030246">
    <property type="term" value="F:carbohydrate binding"/>
    <property type="evidence" value="ECO:0007669"/>
    <property type="project" value="InterPro"/>
</dbReference>
<sequence>MRRKILAALAVVAVVLTGVAAAPAGAADVAPLEVVVTNRGGGPLEGAKVTVTRGPDVVATEVADAHGSVKVPLAAGDYAVRATFDSVCVTTSPAAASVHHVAGVASRASLTIDGVSVITGRLTADGAPAVGARVNASGAGKYRDLGAVDSDGRFAFEACPGVPYQVWGERPATNAGYSTTYLGGVTREADAATVSVPADSVATVDIPMFTQVGSISVKVVDAKGKPQPDTRITVHGVDRNFYLRKRTDRNGHVRLDGMLRGTYTVGRYKTVTVTPKKTSNVTINVDEKWGTVKVTVKAPAKLSKKVSLDATVKDAKGATVGTYHSSKRGTTNISDLPAGKYRVILGGTNISKKITVKRGKTTRVSFTRPLGTTITGTVRKANGKPFKGKVRVSDGYGTYLGVVTTTSKGRYTLKGAVKGRYVVSATGKDRTGKTRAVTVKKGKTAKVDLRFAKTVTLAGKVVTDTGRPAAKVGVTLVDSWGQWSWNVATTDVNGRYEIKVVPGKYTIHLKDASEQWAWDDEWLGGGYFHATSKSPVTVKAGKTTAAPTITVRTR</sequence>
<dbReference type="AlphaFoldDB" id="A0A9X5IQF5"/>
<dbReference type="PANTHER" id="PTHR36108">
    <property type="entry name" value="COLOSSIN-B-RELATED"/>
    <property type="match status" value="1"/>
</dbReference>
<dbReference type="SUPFAM" id="SSF49478">
    <property type="entry name" value="Cna protein B-type domain"/>
    <property type="match status" value="1"/>
</dbReference>
<organism evidence="5 6">
    <name type="scientific">Sanguibacter hominis ATCC BAA-789</name>
    <dbReference type="NCBI Taxonomy" id="1312740"/>
    <lineage>
        <taxon>Bacteria</taxon>
        <taxon>Bacillati</taxon>
        <taxon>Actinomycetota</taxon>
        <taxon>Actinomycetes</taxon>
        <taxon>Micrococcales</taxon>
        <taxon>Sanguibacteraceae</taxon>
        <taxon>Sanguibacter</taxon>
    </lineage>
</organism>
<evidence type="ECO:0000313" key="6">
    <source>
        <dbReference type="Proteomes" id="UP000774283"/>
    </source>
</evidence>
<dbReference type="Pfam" id="PF13620">
    <property type="entry name" value="CarboxypepD_reg"/>
    <property type="match status" value="1"/>
</dbReference>
<keyword evidence="3 4" id="KW-0732">Signal</keyword>
<keyword evidence="6" id="KW-1185">Reference proteome</keyword>
<evidence type="ECO:0000313" key="5">
    <source>
        <dbReference type="EMBL" id="NKX94112.1"/>
    </source>
</evidence>
<accession>A0A9X5IQF5</accession>
<gene>
    <name evidence="5" type="ORF">HF995_12675</name>
</gene>
<comment type="caution">
    <text evidence="5">The sequence shown here is derived from an EMBL/GenBank/DDBJ whole genome shotgun (WGS) entry which is preliminary data.</text>
</comment>
<feature type="signal peptide" evidence="4">
    <location>
        <begin position="1"/>
        <end position="26"/>
    </location>
</feature>
<protein>
    <recommendedName>
        <fullName evidence="7">Alpha-amylase</fullName>
    </recommendedName>
</protein>
<dbReference type="RefSeq" id="WP_168448191.1">
    <property type="nucleotide sequence ID" value="NZ_JAAXOW010000005.1"/>
</dbReference>
<evidence type="ECO:0000256" key="2">
    <source>
        <dbReference type="ARBA" id="ARBA00022525"/>
    </source>
</evidence>
<dbReference type="SUPFAM" id="SSF49452">
    <property type="entry name" value="Starch-binding domain-like"/>
    <property type="match status" value="3"/>
</dbReference>
<dbReference type="Proteomes" id="UP000774283">
    <property type="component" value="Unassembled WGS sequence"/>
</dbReference>
<comment type="similarity">
    <text evidence="1">Belongs to the serine-aspartate repeat-containing protein (SDr) family.</text>
</comment>
<dbReference type="Gene3D" id="2.60.40.1120">
    <property type="entry name" value="Carboxypeptidase-like, regulatory domain"/>
    <property type="match status" value="2"/>
</dbReference>
<proteinExistence type="inferred from homology"/>
<evidence type="ECO:0000256" key="3">
    <source>
        <dbReference type="ARBA" id="ARBA00022729"/>
    </source>
</evidence>